<dbReference type="PANTHER" id="PTHR34815">
    <property type="entry name" value="LYSINE ACETYLTRANSFERASE"/>
    <property type="match status" value="1"/>
</dbReference>
<dbReference type="EMBL" id="KV722356">
    <property type="protein sequence ID" value="OCH93350.1"/>
    <property type="molecule type" value="Genomic_DNA"/>
</dbReference>
<name>A0A8E2J2J6_9APHY</name>
<proteinExistence type="predicted"/>
<dbReference type="InterPro" id="IPR055100">
    <property type="entry name" value="GNAT_LYC1-like"/>
</dbReference>
<sequence length="400" mass="44281">MQLASLSLFPATREQTIESRKRTADIWKKDLTVNEYILRDETMDSHEHAAGGRLTTWVLAPRDDPTTLDFMCSCETMHRTGVVANSQGLTEVSCFGIASVYTPPDKGGRGYAGHMMRLLHWALAPRAALPAEFPAVWGPPPDVPSVPGAGTGRFSALYSDIGEDFYRACGPTDQPGQGWLVRGVMQTFRLLPRFDLDNGSTPAASSDGDWGWLTEDNAKIVWECDAEQMKTDVVNRATVTGRTVFSFLPNAGVGAFTVQRTMRFKDGAVPVLPTNVWGVALLPGGCSDVQEALSRESKEPLTYATWTLDVRLPPHTLVVTRLRATRKTLPGLLQRIVEAGKRNGVERLEIWGLAADLQDVAGEHGWASENRVEHLSAFKWYGTDPEEQLEWLFNEKFSWC</sequence>
<dbReference type="InterPro" id="IPR053013">
    <property type="entry name" value="LAT"/>
</dbReference>
<accession>A0A8E2J2J6</accession>
<dbReference type="AlphaFoldDB" id="A0A8E2J2J6"/>
<dbReference type="OrthoDB" id="2020070at2759"/>
<evidence type="ECO:0000313" key="3">
    <source>
        <dbReference type="Proteomes" id="UP000250043"/>
    </source>
</evidence>
<keyword evidence="3" id="KW-1185">Reference proteome</keyword>
<protein>
    <recommendedName>
        <fullName evidence="1">LYC1 C-terminal domain-containing protein</fullName>
    </recommendedName>
</protein>
<dbReference type="Proteomes" id="UP000250043">
    <property type="component" value="Unassembled WGS sequence"/>
</dbReference>
<feature type="domain" description="LYC1 C-terminal" evidence="1">
    <location>
        <begin position="204"/>
        <end position="400"/>
    </location>
</feature>
<organism evidence="2 3">
    <name type="scientific">Obba rivulosa</name>
    <dbReference type="NCBI Taxonomy" id="1052685"/>
    <lineage>
        <taxon>Eukaryota</taxon>
        <taxon>Fungi</taxon>
        <taxon>Dikarya</taxon>
        <taxon>Basidiomycota</taxon>
        <taxon>Agaricomycotina</taxon>
        <taxon>Agaricomycetes</taxon>
        <taxon>Polyporales</taxon>
        <taxon>Gelatoporiaceae</taxon>
        <taxon>Obba</taxon>
    </lineage>
</organism>
<reference evidence="2 3" key="1">
    <citation type="submission" date="2016-07" db="EMBL/GenBank/DDBJ databases">
        <title>Draft genome of the white-rot fungus Obba rivulosa 3A-2.</title>
        <authorList>
            <consortium name="DOE Joint Genome Institute"/>
            <person name="Miettinen O."/>
            <person name="Riley R."/>
            <person name="Acob R."/>
            <person name="Barry K."/>
            <person name="Cullen D."/>
            <person name="De Vries R."/>
            <person name="Hainaut M."/>
            <person name="Hatakka A."/>
            <person name="Henrissat B."/>
            <person name="Hilden K."/>
            <person name="Kuo R."/>
            <person name="Labutti K."/>
            <person name="Lipzen A."/>
            <person name="Makela M.R."/>
            <person name="Sandor L."/>
            <person name="Spatafora J.W."/>
            <person name="Grigoriev I.V."/>
            <person name="Hibbett D.S."/>
        </authorList>
    </citation>
    <scope>NUCLEOTIDE SEQUENCE [LARGE SCALE GENOMIC DNA]</scope>
    <source>
        <strain evidence="2 3">3A-2</strain>
    </source>
</reference>
<dbReference type="Pfam" id="PF22998">
    <property type="entry name" value="GNAT_LYC1-like"/>
    <property type="match status" value="1"/>
</dbReference>
<evidence type="ECO:0000313" key="2">
    <source>
        <dbReference type="EMBL" id="OCH93350.1"/>
    </source>
</evidence>
<gene>
    <name evidence="2" type="ORF">OBBRIDRAFT_328171</name>
</gene>
<evidence type="ECO:0000259" key="1">
    <source>
        <dbReference type="Pfam" id="PF22998"/>
    </source>
</evidence>
<dbReference type="PANTHER" id="PTHR34815:SF2">
    <property type="entry name" value="N-ACETYLTRANSFERASE DOMAIN-CONTAINING PROTEIN"/>
    <property type="match status" value="1"/>
</dbReference>